<proteinExistence type="predicted"/>
<gene>
    <name evidence="1" type="ORF">MVEN_00168300</name>
</gene>
<sequence>MVLGSVSLQQYHSICCYNLARCRIITVSTSATINLGGILPNFSQHQVEISSEIAFLPDLDVKIGRWLGAAGLIMKDRWTRFDSTDVANCTLSANIGSYALGWTWLSQANHIFTRLNITSNFEKYVYVSNIGFEIRISRCTDDGPTGYLFVCPAKDLQTGASSFTWPDCPAYWSLDPLGVEHLSTDEATRLGFPSIELKIGACRRSWDASVYAGLRQFHRAKGFDPDSQDVARAVWATHFIKYPRTVEVKAEDYVSEQDHLSEAYSIHKHVPPSSKTFKFVMSVQLGLMFFLAVCWLHEHIYLTELSLKRTWTKGYDSSGFHNLFLGRINTVFTIYGR</sequence>
<comment type="caution">
    <text evidence="1">The sequence shown here is derived from an EMBL/GenBank/DDBJ whole genome shotgun (WGS) entry which is preliminary data.</text>
</comment>
<dbReference type="EMBL" id="JACAZI010000002">
    <property type="protein sequence ID" value="KAF7368452.1"/>
    <property type="molecule type" value="Genomic_DNA"/>
</dbReference>
<evidence type="ECO:0000313" key="2">
    <source>
        <dbReference type="Proteomes" id="UP000620124"/>
    </source>
</evidence>
<dbReference type="Proteomes" id="UP000620124">
    <property type="component" value="Unassembled WGS sequence"/>
</dbReference>
<reference evidence="1" key="1">
    <citation type="submission" date="2020-05" db="EMBL/GenBank/DDBJ databases">
        <title>Mycena genomes resolve the evolution of fungal bioluminescence.</title>
        <authorList>
            <person name="Tsai I.J."/>
        </authorList>
    </citation>
    <scope>NUCLEOTIDE SEQUENCE</scope>
    <source>
        <strain evidence="1">CCC161011</strain>
    </source>
</reference>
<dbReference type="AlphaFoldDB" id="A0A8H6Z0M1"/>
<evidence type="ECO:0000313" key="1">
    <source>
        <dbReference type="EMBL" id="KAF7368452.1"/>
    </source>
</evidence>
<keyword evidence="2" id="KW-1185">Reference proteome</keyword>
<protein>
    <submittedName>
        <fullName evidence="1">Uncharacterized protein</fullName>
    </submittedName>
</protein>
<name>A0A8H6Z0M1_9AGAR</name>
<accession>A0A8H6Z0M1</accession>
<organism evidence="1 2">
    <name type="scientific">Mycena venus</name>
    <dbReference type="NCBI Taxonomy" id="2733690"/>
    <lineage>
        <taxon>Eukaryota</taxon>
        <taxon>Fungi</taxon>
        <taxon>Dikarya</taxon>
        <taxon>Basidiomycota</taxon>
        <taxon>Agaricomycotina</taxon>
        <taxon>Agaricomycetes</taxon>
        <taxon>Agaricomycetidae</taxon>
        <taxon>Agaricales</taxon>
        <taxon>Marasmiineae</taxon>
        <taxon>Mycenaceae</taxon>
        <taxon>Mycena</taxon>
    </lineage>
</organism>
<dbReference type="OrthoDB" id="2946474at2759"/>